<dbReference type="GO" id="GO:0005524">
    <property type="term" value="F:ATP binding"/>
    <property type="evidence" value="ECO:0007669"/>
    <property type="project" value="UniProtKB-KW"/>
</dbReference>
<comment type="caution">
    <text evidence="8">The sequence shown here is derived from an EMBL/GenBank/DDBJ whole genome shotgun (WGS) entry which is preliminary data.</text>
</comment>
<evidence type="ECO:0000256" key="3">
    <source>
        <dbReference type="ARBA" id="ARBA00022840"/>
    </source>
</evidence>
<comment type="catalytic activity">
    <reaction evidence="4 7">
        <text>(6S)-5-formyl-5,6,7,8-tetrahydrofolate + ATP = (6R)-5,10-methenyltetrahydrofolate + ADP + phosphate</text>
        <dbReference type="Rhea" id="RHEA:10488"/>
        <dbReference type="ChEBI" id="CHEBI:30616"/>
        <dbReference type="ChEBI" id="CHEBI:43474"/>
        <dbReference type="ChEBI" id="CHEBI:57455"/>
        <dbReference type="ChEBI" id="CHEBI:57457"/>
        <dbReference type="ChEBI" id="CHEBI:456216"/>
        <dbReference type="EC" id="6.3.3.2"/>
    </reaction>
</comment>
<keyword evidence="3 6" id="KW-0067">ATP-binding</keyword>
<evidence type="ECO:0000256" key="1">
    <source>
        <dbReference type="ARBA" id="ARBA00010638"/>
    </source>
</evidence>
<dbReference type="AlphaFoldDB" id="A0A9N9GC20"/>
<proteinExistence type="inferred from homology"/>
<keyword evidence="7" id="KW-0460">Magnesium</keyword>
<dbReference type="PANTHER" id="PTHR23407">
    <property type="entry name" value="ATPASE INHIBITOR/5-FORMYLTETRAHYDROFOLATE CYCLO-LIGASE"/>
    <property type="match status" value="1"/>
</dbReference>
<feature type="binding site" evidence="6">
    <location>
        <position position="54"/>
    </location>
    <ligand>
        <name>substrate</name>
    </ligand>
</feature>
<dbReference type="PANTHER" id="PTHR23407:SF1">
    <property type="entry name" value="5-FORMYLTETRAHYDROFOLATE CYCLO-LIGASE"/>
    <property type="match status" value="1"/>
</dbReference>
<dbReference type="GO" id="GO:0046872">
    <property type="term" value="F:metal ion binding"/>
    <property type="evidence" value="ECO:0007669"/>
    <property type="project" value="UniProtKB-KW"/>
</dbReference>
<organism evidence="8 9">
    <name type="scientific">Ambispora gerdemannii</name>
    <dbReference type="NCBI Taxonomy" id="144530"/>
    <lineage>
        <taxon>Eukaryota</taxon>
        <taxon>Fungi</taxon>
        <taxon>Fungi incertae sedis</taxon>
        <taxon>Mucoromycota</taxon>
        <taxon>Glomeromycotina</taxon>
        <taxon>Glomeromycetes</taxon>
        <taxon>Archaeosporales</taxon>
        <taxon>Ambisporaceae</taxon>
        <taxon>Ambispora</taxon>
    </lineage>
</organism>
<protein>
    <recommendedName>
        <fullName evidence="5 7">5-formyltetrahydrofolate cyclo-ligase</fullName>
        <ecNumber evidence="5 7">6.3.3.2</ecNumber>
    </recommendedName>
</protein>
<name>A0A9N9GC20_9GLOM</name>
<comment type="cofactor">
    <cofactor evidence="7">
        <name>Mg(2+)</name>
        <dbReference type="ChEBI" id="CHEBI:18420"/>
    </cofactor>
</comment>
<dbReference type="NCBIfam" id="TIGR02727">
    <property type="entry name" value="MTHFS_bact"/>
    <property type="match status" value="1"/>
</dbReference>
<dbReference type="Gene3D" id="3.40.50.10420">
    <property type="entry name" value="NagB/RpiA/CoA transferase-like"/>
    <property type="match status" value="1"/>
</dbReference>
<evidence type="ECO:0000256" key="4">
    <source>
        <dbReference type="ARBA" id="ARBA00036539"/>
    </source>
</evidence>
<dbReference type="OrthoDB" id="2015992at2759"/>
<reference evidence="8" key="1">
    <citation type="submission" date="2021-06" db="EMBL/GenBank/DDBJ databases">
        <authorList>
            <person name="Kallberg Y."/>
            <person name="Tangrot J."/>
            <person name="Rosling A."/>
        </authorList>
    </citation>
    <scope>NUCLEOTIDE SEQUENCE</scope>
    <source>
        <strain evidence="8">MT106</strain>
    </source>
</reference>
<dbReference type="PIRSF" id="PIRSF006806">
    <property type="entry name" value="FTHF_cligase"/>
    <property type="match status" value="1"/>
</dbReference>
<accession>A0A9N9GC20</accession>
<evidence type="ECO:0000256" key="5">
    <source>
        <dbReference type="ARBA" id="ARBA00038966"/>
    </source>
</evidence>
<sequence>MSSVRSLKIAFRKEMRHLLSEISQEVIERESKIVTEKLFNTPEYINGQNISIYVSMLKGEIQTKSIIQDIFTKDKLCYVPRWNGDIMDMVRLYSYEEFLSLPLNRWSIPEPKHDEEKEIATQLDLIIMPGLAFDLFGNRLGHGKGYYDRYLSKFKNNSVKPPKTVALALDAQIIKDKIIPTTDFDQKPDLIVSSGQIIRPIEYEM</sequence>
<evidence type="ECO:0000313" key="9">
    <source>
        <dbReference type="Proteomes" id="UP000789831"/>
    </source>
</evidence>
<dbReference type="Pfam" id="PF01812">
    <property type="entry name" value="5-FTHF_cyc-lig"/>
    <property type="match status" value="1"/>
</dbReference>
<dbReference type="GO" id="GO:0005739">
    <property type="term" value="C:mitochondrion"/>
    <property type="evidence" value="ECO:0007669"/>
    <property type="project" value="TreeGrafter"/>
</dbReference>
<feature type="binding site" evidence="6">
    <location>
        <position position="60"/>
    </location>
    <ligand>
        <name>substrate</name>
    </ligand>
</feature>
<dbReference type="GO" id="GO:0030272">
    <property type="term" value="F:5-formyltetrahydrofolate cyclo-ligase activity"/>
    <property type="evidence" value="ECO:0007669"/>
    <property type="project" value="UniProtKB-EC"/>
</dbReference>
<comment type="similarity">
    <text evidence="1 7">Belongs to the 5-formyltetrahydrofolate cyclo-ligase family.</text>
</comment>
<dbReference type="SUPFAM" id="SSF100950">
    <property type="entry name" value="NagB/RpiA/CoA transferase-like"/>
    <property type="match status" value="1"/>
</dbReference>
<dbReference type="InterPro" id="IPR037171">
    <property type="entry name" value="NagB/RpiA_transferase-like"/>
</dbReference>
<gene>
    <name evidence="8" type="ORF">AGERDE_LOCUS8649</name>
</gene>
<dbReference type="EC" id="6.3.3.2" evidence="5 7"/>
<feature type="binding site" evidence="6">
    <location>
        <begin position="8"/>
        <end position="12"/>
    </location>
    <ligand>
        <name>ATP</name>
        <dbReference type="ChEBI" id="CHEBI:30616"/>
    </ligand>
</feature>
<evidence type="ECO:0000313" key="8">
    <source>
        <dbReference type="EMBL" id="CAG8591886.1"/>
    </source>
</evidence>
<keyword evidence="9" id="KW-1185">Reference proteome</keyword>
<keyword evidence="2 6" id="KW-0547">Nucleotide-binding</keyword>
<dbReference type="GO" id="GO:0035999">
    <property type="term" value="P:tetrahydrofolate interconversion"/>
    <property type="evidence" value="ECO:0007669"/>
    <property type="project" value="TreeGrafter"/>
</dbReference>
<feature type="binding site" evidence="6">
    <location>
        <begin position="139"/>
        <end position="147"/>
    </location>
    <ligand>
        <name>ATP</name>
        <dbReference type="ChEBI" id="CHEBI:30616"/>
    </ligand>
</feature>
<dbReference type="GO" id="GO:0009396">
    <property type="term" value="P:folic acid-containing compound biosynthetic process"/>
    <property type="evidence" value="ECO:0007669"/>
    <property type="project" value="TreeGrafter"/>
</dbReference>
<evidence type="ECO:0000256" key="6">
    <source>
        <dbReference type="PIRSR" id="PIRSR006806-1"/>
    </source>
</evidence>
<dbReference type="InterPro" id="IPR024185">
    <property type="entry name" value="FTHF_cligase-like_sf"/>
</dbReference>
<dbReference type="EMBL" id="CAJVPL010001897">
    <property type="protein sequence ID" value="CAG8591886.1"/>
    <property type="molecule type" value="Genomic_DNA"/>
</dbReference>
<dbReference type="InterPro" id="IPR002698">
    <property type="entry name" value="FTHF_cligase"/>
</dbReference>
<keyword evidence="7" id="KW-0479">Metal-binding</keyword>
<dbReference type="Proteomes" id="UP000789831">
    <property type="component" value="Unassembled WGS sequence"/>
</dbReference>
<evidence type="ECO:0000256" key="7">
    <source>
        <dbReference type="RuleBase" id="RU361279"/>
    </source>
</evidence>
<evidence type="ECO:0000256" key="2">
    <source>
        <dbReference type="ARBA" id="ARBA00022741"/>
    </source>
</evidence>